<evidence type="ECO:0000313" key="2">
    <source>
        <dbReference type="EMBL" id="CZT51154.1"/>
    </source>
</evidence>
<protein>
    <submittedName>
        <fullName evidence="2">Uncharacterized protein</fullName>
    </submittedName>
</protein>
<feature type="region of interest" description="Disordered" evidence="1">
    <location>
        <begin position="61"/>
        <end position="87"/>
    </location>
</feature>
<reference evidence="3" key="1">
    <citation type="submission" date="2016-03" db="EMBL/GenBank/DDBJ databases">
        <authorList>
            <person name="Guldener U."/>
        </authorList>
    </citation>
    <scope>NUCLEOTIDE SEQUENCE [LARGE SCALE GENOMIC DNA]</scope>
</reference>
<dbReference type="EMBL" id="FJVC01000478">
    <property type="protein sequence ID" value="CZT51154.1"/>
    <property type="molecule type" value="Genomic_DNA"/>
</dbReference>
<evidence type="ECO:0000313" key="3">
    <source>
        <dbReference type="Proteomes" id="UP000177625"/>
    </source>
</evidence>
<accession>A0A1E1MPX4</accession>
<proteinExistence type="predicted"/>
<keyword evidence="3" id="KW-1185">Reference proteome</keyword>
<dbReference type="Proteomes" id="UP000177625">
    <property type="component" value="Unassembled WGS sequence"/>
</dbReference>
<gene>
    <name evidence="2" type="ORF">RSE6_12257</name>
</gene>
<sequence length="87" mass="9074">MIRQFCAGTEASFSGIICEVIYENSAVPVVDQSTDKIIDKPDADLVAEDVGIDDPVASITSESSLDAKPCMVGGSGSTSMSESKTRV</sequence>
<name>A0A1E1MPX4_RHYSE</name>
<organism evidence="2 3">
    <name type="scientific">Rhynchosporium secalis</name>
    <name type="common">Barley scald fungus</name>
    <dbReference type="NCBI Taxonomy" id="38038"/>
    <lineage>
        <taxon>Eukaryota</taxon>
        <taxon>Fungi</taxon>
        <taxon>Dikarya</taxon>
        <taxon>Ascomycota</taxon>
        <taxon>Pezizomycotina</taxon>
        <taxon>Leotiomycetes</taxon>
        <taxon>Helotiales</taxon>
        <taxon>Ploettnerulaceae</taxon>
        <taxon>Rhynchosporium</taxon>
    </lineage>
</organism>
<feature type="compositionally biased region" description="Polar residues" evidence="1">
    <location>
        <begin position="77"/>
        <end position="87"/>
    </location>
</feature>
<dbReference type="AlphaFoldDB" id="A0A1E1MPX4"/>
<evidence type="ECO:0000256" key="1">
    <source>
        <dbReference type="SAM" id="MobiDB-lite"/>
    </source>
</evidence>